<comment type="caution">
    <text evidence="2">The sequence shown here is derived from an EMBL/GenBank/DDBJ whole genome shotgun (WGS) entry which is preliminary data.</text>
</comment>
<evidence type="ECO:0000256" key="1">
    <source>
        <dbReference type="SAM" id="MobiDB-lite"/>
    </source>
</evidence>
<feature type="region of interest" description="Disordered" evidence="1">
    <location>
        <begin position="203"/>
        <end position="235"/>
    </location>
</feature>
<dbReference type="SUPFAM" id="SSF52047">
    <property type="entry name" value="RNI-like"/>
    <property type="match status" value="1"/>
</dbReference>
<name>A0A8H5G758_9AGAR</name>
<dbReference type="AlphaFoldDB" id="A0A8H5G758"/>
<evidence type="ECO:0000313" key="2">
    <source>
        <dbReference type="EMBL" id="KAF5359395.1"/>
    </source>
</evidence>
<dbReference type="EMBL" id="JAACJO010000004">
    <property type="protein sequence ID" value="KAF5359395.1"/>
    <property type="molecule type" value="Genomic_DNA"/>
</dbReference>
<organism evidence="2 3">
    <name type="scientific">Leucocoprinus leucothites</name>
    <dbReference type="NCBI Taxonomy" id="201217"/>
    <lineage>
        <taxon>Eukaryota</taxon>
        <taxon>Fungi</taxon>
        <taxon>Dikarya</taxon>
        <taxon>Basidiomycota</taxon>
        <taxon>Agaricomycotina</taxon>
        <taxon>Agaricomycetes</taxon>
        <taxon>Agaricomycetidae</taxon>
        <taxon>Agaricales</taxon>
        <taxon>Agaricineae</taxon>
        <taxon>Agaricaceae</taxon>
        <taxon>Leucocoprinus</taxon>
    </lineage>
</organism>
<dbReference type="InterPro" id="IPR032675">
    <property type="entry name" value="LRR_dom_sf"/>
</dbReference>
<evidence type="ECO:0000313" key="3">
    <source>
        <dbReference type="Proteomes" id="UP000559027"/>
    </source>
</evidence>
<feature type="region of interest" description="Disordered" evidence="1">
    <location>
        <begin position="54"/>
        <end position="150"/>
    </location>
</feature>
<feature type="compositionally biased region" description="Basic and acidic residues" evidence="1">
    <location>
        <begin position="215"/>
        <end position="229"/>
    </location>
</feature>
<dbReference type="Gene3D" id="3.80.10.10">
    <property type="entry name" value="Ribonuclease Inhibitor"/>
    <property type="match status" value="1"/>
</dbReference>
<protein>
    <submittedName>
        <fullName evidence="2">Uncharacterized protein</fullName>
    </submittedName>
</protein>
<reference evidence="2 3" key="1">
    <citation type="journal article" date="2020" name="ISME J.">
        <title>Uncovering the hidden diversity of litter-decomposition mechanisms in mushroom-forming fungi.</title>
        <authorList>
            <person name="Floudas D."/>
            <person name="Bentzer J."/>
            <person name="Ahren D."/>
            <person name="Johansson T."/>
            <person name="Persson P."/>
            <person name="Tunlid A."/>
        </authorList>
    </citation>
    <scope>NUCLEOTIDE SEQUENCE [LARGE SCALE GENOMIC DNA]</scope>
    <source>
        <strain evidence="2 3">CBS 146.42</strain>
    </source>
</reference>
<feature type="compositionally biased region" description="Low complexity" evidence="1">
    <location>
        <begin position="82"/>
        <end position="130"/>
    </location>
</feature>
<dbReference type="Proteomes" id="UP000559027">
    <property type="component" value="Unassembled WGS sequence"/>
</dbReference>
<gene>
    <name evidence="2" type="ORF">D9756_002912</name>
</gene>
<proteinExistence type="predicted"/>
<dbReference type="OrthoDB" id="120976at2759"/>
<keyword evidence="3" id="KW-1185">Reference proteome</keyword>
<sequence>MPPYPKQPVVDTLNPCYCPSLPARAYIHNLRQEVATNSSLASLGFPPLHPRASNPFTKRLAGNVSTPGIGPGDKGVLDSDSDTSSISMSTSSSLSSGASTTVSDDATSASSSSNSQSSSSAAESISHVSTQQSTFESGSGEEEEQFYSVSGRSSASINSAVFGYDNNDNSRTGSLANDATTLDSSHMYKNPLLRRFNGLRDSHLLARPPRKRKELHTTADSDGDSDLRGPSKHIKSVAGSVQRSFEVRLTRETLRFDDIPSSSESNLVLQSLAVPAQHLERTQDLDGNGGQLASPELMSWLLSPRLFAGSAATAKNDKNMLPAASLDEEFMEKVKQAAPMIRIPGSANNPQTLTRYLGKNGLLTTPLMRILGMSDVQELLLGPSLQDHNGLNIGPPNLFPELHGHGTFKCLVKLSCDNAPLKDDNIVNLHGLPLQELSLNGTSLSNAAIFVLIPLRNTLIRFSISGNPAINNDVIPALMMFLNLKLLVLRGTHIEIEGLRRFAENIHSENRRLKVEIPLHCRYYLDHMRHYYLLHPAPPLLSAYDREEIWGLQLVDLRKNLAAHGAVNREVLTTGNKADLRERLGELLLRRKGDMMVKKMYEDGLLLDERMSFESGTESGEEDNGGE</sequence>
<accession>A0A8H5G758</accession>